<gene>
    <name evidence="1" type="ORF">H9L12_08340</name>
</gene>
<evidence type="ECO:0000313" key="1">
    <source>
        <dbReference type="EMBL" id="QNN64340.1"/>
    </source>
</evidence>
<keyword evidence="2" id="KW-1185">Reference proteome</keyword>
<protein>
    <submittedName>
        <fullName evidence="1">Uncharacterized protein</fullName>
    </submittedName>
</protein>
<sequence>MNAHRQILTEASYVSQMQFFNFAIQQGEESHAEVQLKLRAGEIDQSQADMIAGALASVKKQREDLESAWSAQVKQNEANAVTDISVAQAASAALAKADIDEAGEHFLKLMEHIAAIKPIVDARNAAIDRAVEHLSDHRSAFADDPSRGREAYAHFCQTVRSTRQEVPLIQSALYAAGLGDMGVIKSDAKFAGGGQDATSFVERWRSSLVVHFQRLFGDD</sequence>
<dbReference type="RefSeq" id="WP_187541340.1">
    <property type="nucleotide sequence ID" value="NZ_CP060717.1"/>
</dbReference>
<organism evidence="1 2">
    <name type="scientific">Sphingomonas rhizophila</name>
    <dbReference type="NCBI Taxonomy" id="2071607"/>
    <lineage>
        <taxon>Bacteria</taxon>
        <taxon>Pseudomonadati</taxon>
        <taxon>Pseudomonadota</taxon>
        <taxon>Alphaproteobacteria</taxon>
        <taxon>Sphingomonadales</taxon>
        <taxon>Sphingomonadaceae</taxon>
        <taxon>Sphingomonas</taxon>
    </lineage>
</organism>
<reference evidence="1 2" key="1">
    <citation type="submission" date="2020-08" db="EMBL/GenBank/DDBJ databases">
        <title>Genome sequence of Sphingomonas rhizophila KACC 19189T.</title>
        <authorList>
            <person name="Hyun D.-W."/>
            <person name="Bae J.-W."/>
        </authorList>
    </citation>
    <scope>NUCLEOTIDE SEQUENCE [LARGE SCALE GENOMIC DNA]</scope>
    <source>
        <strain evidence="1 2">KACC 19189</strain>
    </source>
</reference>
<name>A0A7G9S915_9SPHN</name>
<dbReference type="AlphaFoldDB" id="A0A7G9S915"/>
<dbReference type="EMBL" id="CP060717">
    <property type="protein sequence ID" value="QNN64340.1"/>
    <property type="molecule type" value="Genomic_DNA"/>
</dbReference>
<accession>A0A7G9S915</accession>
<dbReference type="KEGG" id="srhi:H9L12_08340"/>
<proteinExistence type="predicted"/>
<dbReference type="Proteomes" id="UP000515955">
    <property type="component" value="Chromosome"/>
</dbReference>
<evidence type="ECO:0000313" key="2">
    <source>
        <dbReference type="Proteomes" id="UP000515955"/>
    </source>
</evidence>